<dbReference type="PANTHER" id="PTHR40060:SF1">
    <property type="entry name" value="UPF0316 PROTEIN YEBE"/>
    <property type="match status" value="1"/>
</dbReference>
<feature type="domain" description="DUF5698" evidence="8">
    <location>
        <begin position="24"/>
        <end position="82"/>
    </location>
</feature>
<proteinExistence type="predicted"/>
<dbReference type="OrthoDB" id="48231at2"/>
<dbReference type="PANTHER" id="PTHR40060">
    <property type="entry name" value="UPF0316 PROTEIN YEBE"/>
    <property type="match status" value="1"/>
</dbReference>
<dbReference type="EMBL" id="WAIE01000005">
    <property type="protein sequence ID" value="KAB1441170.1"/>
    <property type="molecule type" value="Genomic_DNA"/>
</dbReference>
<evidence type="ECO:0000256" key="3">
    <source>
        <dbReference type="ARBA" id="ARBA00022692"/>
    </source>
</evidence>
<feature type="domain" description="DUF2179" evidence="7">
    <location>
        <begin position="115"/>
        <end position="160"/>
    </location>
</feature>
<dbReference type="CDD" id="cd16381">
    <property type="entry name" value="YitT_C_like_1"/>
    <property type="match status" value="1"/>
</dbReference>
<organism evidence="9 10">
    <name type="scientific">Pseudodesulfovibrio senegalensis</name>
    <dbReference type="NCBI Taxonomy" id="1721087"/>
    <lineage>
        <taxon>Bacteria</taxon>
        <taxon>Pseudomonadati</taxon>
        <taxon>Thermodesulfobacteriota</taxon>
        <taxon>Desulfovibrionia</taxon>
        <taxon>Desulfovibrionales</taxon>
        <taxon>Desulfovibrionaceae</taxon>
    </lineage>
</organism>
<dbReference type="Pfam" id="PF18955">
    <property type="entry name" value="DUF5698"/>
    <property type="match status" value="1"/>
</dbReference>
<evidence type="ECO:0000259" key="7">
    <source>
        <dbReference type="Pfam" id="PF10035"/>
    </source>
</evidence>
<gene>
    <name evidence="9" type="ORF">F8A88_12110</name>
</gene>
<name>A0A6N6N2E4_9BACT</name>
<keyword evidence="4 6" id="KW-1133">Transmembrane helix</keyword>
<dbReference type="InterPro" id="IPR015867">
    <property type="entry name" value="N-reg_PII/ATP_PRibTrfase_C"/>
</dbReference>
<dbReference type="Gene3D" id="3.30.70.120">
    <property type="match status" value="1"/>
</dbReference>
<feature type="transmembrane region" description="Helical" evidence="6">
    <location>
        <begin position="37"/>
        <end position="57"/>
    </location>
</feature>
<feature type="transmembrane region" description="Helical" evidence="6">
    <location>
        <begin position="6"/>
        <end position="25"/>
    </location>
</feature>
<comment type="caution">
    <text evidence="9">The sequence shown here is derived from an EMBL/GenBank/DDBJ whole genome shotgun (WGS) entry which is preliminary data.</text>
</comment>
<evidence type="ECO:0000256" key="5">
    <source>
        <dbReference type="ARBA" id="ARBA00023136"/>
    </source>
</evidence>
<protein>
    <submittedName>
        <fullName evidence="9">DUF2179 domain-containing protein</fullName>
    </submittedName>
</protein>
<dbReference type="InterPro" id="IPR022930">
    <property type="entry name" value="UPF0316"/>
</dbReference>
<dbReference type="Pfam" id="PF10035">
    <property type="entry name" value="DUF2179"/>
    <property type="match status" value="1"/>
</dbReference>
<feature type="transmembrane region" description="Helical" evidence="6">
    <location>
        <begin position="63"/>
        <end position="82"/>
    </location>
</feature>
<keyword evidence="5 6" id="KW-0472">Membrane</keyword>
<evidence type="ECO:0000256" key="6">
    <source>
        <dbReference type="SAM" id="Phobius"/>
    </source>
</evidence>
<evidence type="ECO:0000256" key="2">
    <source>
        <dbReference type="ARBA" id="ARBA00022475"/>
    </source>
</evidence>
<evidence type="ECO:0000256" key="1">
    <source>
        <dbReference type="ARBA" id="ARBA00004651"/>
    </source>
</evidence>
<keyword evidence="3 6" id="KW-0812">Transmembrane</keyword>
<comment type="subcellular location">
    <subcellularLocation>
        <location evidence="1">Cell membrane</location>
        <topology evidence="1">Multi-pass membrane protein</topology>
    </subcellularLocation>
</comment>
<dbReference type="AlphaFoldDB" id="A0A6N6N2E4"/>
<keyword evidence="10" id="KW-1185">Reference proteome</keyword>
<keyword evidence="2" id="KW-1003">Cell membrane</keyword>
<reference evidence="9 10" key="1">
    <citation type="journal article" date="2017" name="Int. J. Syst. Evol. Microbiol.">
        <title>Desulfovibrio senegalensis sp. nov., a mesophilic sulfate reducer isolated from marine sediment.</title>
        <authorList>
            <person name="Thioye A."/>
            <person name="Gam Z.B.A."/>
            <person name="Mbengue M."/>
            <person name="Cayol J.L."/>
            <person name="Joseph-Bartoli M."/>
            <person name="Toure-Kane C."/>
            <person name="Labat M."/>
        </authorList>
    </citation>
    <scope>NUCLEOTIDE SEQUENCE [LARGE SCALE GENOMIC DNA]</scope>
    <source>
        <strain evidence="9 10">DSM 101509</strain>
    </source>
</reference>
<accession>A0A6N6N2E4</accession>
<evidence type="ECO:0000256" key="4">
    <source>
        <dbReference type="ARBA" id="ARBA00022989"/>
    </source>
</evidence>
<dbReference type="GO" id="GO:0005886">
    <property type="term" value="C:plasma membrane"/>
    <property type="evidence" value="ECO:0007669"/>
    <property type="project" value="UniProtKB-SubCell"/>
</dbReference>
<dbReference type="InterPro" id="IPR019264">
    <property type="entry name" value="DUF2179"/>
</dbReference>
<evidence type="ECO:0000313" key="9">
    <source>
        <dbReference type="EMBL" id="KAB1441170.1"/>
    </source>
</evidence>
<dbReference type="Proteomes" id="UP000438699">
    <property type="component" value="Unassembled WGS sequence"/>
</dbReference>
<dbReference type="RefSeq" id="WP_151151425.1">
    <property type="nucleotide sequence ID" value="NZ_WAIE01000005.1"/>
</dbReference>
<dbReference type="InterPro" id="IPR044035">
    <property type="entry name" value="DUF5698"/>
</dbReference>
<evidence type="ECO:0000259" key="8">
    <source>
        <dbReference type="Pfam" id="PF18955"/>
    </source>
</evidence>
<sequence length="190" mass="20535">MAMETLYLGLLVFVAEAAVLTLGTIRVMVSMLGERRTALVLGVLEMLIWVLGTSTVIMRVGEIPFLAVCYALGFGVGTALGITCEKKLAMGNVVLRIISQSSGKSIAALVREAGYGITTVTGEGVEGPVTVQFVVCKRKDMKEVLDVARSVDPDLFYTYETAGASKVHRPQRAGVWSRLACRRPWPVRQA</sequence>
<evidence type="ECO:0000313" key="10">
    <source>
        <dbReference type="Proteomes" id="UP000438699"/>
    </source>
</evidence>